<organism evidence="8 9">
    <name type="scientific">Rehmannia glutinosa</name>
    <name type="common">Chinese foxglove</name>
    <dbReference type="NCBI Taxonomy" id="99300"/>
    <lineage>
        <taxon>Eukaryota</taxon>
        <taxon>Viridiplantae</taxon>
        <taxon>Streptophyta</taxon>
        <taxon>Embryophyta</taxon>
        <taxon>Tracheophyta</taxon>
        <taxon>Spermatophyta</taxon>
        <taxon>Magnoliopsida</taxon>
        <taxon>eudicotyledons</taxon>
        <taxon>Gunneridae</taxon>
        <taxon>Pentapetalae</taxon>
        <taxon>asterids</taxon>
        <taxon>lamiids</taxon>
        <taxon>Lamiales</taxon>
        <taxon>Orobanchaceae</taxon>
        <taxon>Rehmannieae</taxon>
        <taxon>Rehmannia</taxon>
    </lineage>
</organism>
<dbReference type="PANTHER" id="PTHR47967">
    <property type="entry name" value="OS07G0603500 PROTEIN-RELATED"/>
    <property type="match status" value="1"/>
</dbReference>
<evidence type="ECO:0000256" key="4">
    <source>
        <dbReference type="ARBA" id="ARBA00022801"/>
    </source>
</evidence>
<dbReference type="PANTHER" id="PTHR47967:SF69">
    <property type="entry name" value="ASPARTIC PROTEINASE NANA, CHLOROPLAST"/>
    <property type="match status" value="1"/>
</dbReference>
<evidence type="ECO:0000256" key="6">
    <source>
        <dbReference type="RuleBase" id="RU000454"/>
    </source>
</evidence>
<evidence type="ECO:0000256" key="5">
    <source>
        <dbReference type="ARBA" id="ARBA00023180"/>
    </source>
</evidence>
<evidence type="ECO:0000259" key="7">
    <source>
        <dbReference type="PROSITE" id="PS51767"/>
    </source>
</evidence>
<dbReference type="Gene3D" id="2.40.70.10">
    <property type="entry name" value="Acid Proteases"/>
    <property type="match status" value="2"/>
</dbReference>
<evidence type="ECO:0000256" key="2">
    <source>
        <dbReference type="ARBA" id="ARBA00022670"/>
    </source>
</evidence>
<dbReference type="Proteomes" id="UP001318860">
    <property type="component" value="Unassembled WGS sequence"/>
</dbReference>
<evidence type="ECO:0000313" key="9">
    <source>
        <dbReference type="Proteomes" id="UP001318860"/>
    </source>
</evidence>
<dbReference type="InterPro" id="IPR001461">
    <property type="entry name" value="Aspartic_peptidase_A1"/>
</dbReference>
<feature type="domain" description="Peptidase A1" evidence="7">
    <location>
        <begin position="121"/>
        <end position="504"/>
    </location>
</feature>
<dbReference type="EMBL" id="JABTTQ020000009">
    <property type="protein sequence ID" value="KAK6149577.1"/>
    <property type="molecule type" value="Genomic_DNA"/>
</dbReference>
<evidence type="ECO:0000256" key="3">
    <source>
        <dbReference type="ARBA" id="ARBA00022750"/>
    </source>
</evidence>
<evidence type="ECO:0000256" key="1">
    <source>
        <dbReference type="ARBA" id="ARBA00007447"/>
    </source>
</evidence>
<dbReference type="InterPro" id="IPR021109">
    <property type="entry name" value="Peptidase_aspartic_dom_sf"/>
</dbReference>
<dbReference type="CDD" id="cd05476">
    <property type="entry name" value="pepsin_A_like_plant"/>
    <property type="match status" value="1"/>
</dbReference>
<comment type="similarity">
    <text evidence="1 6">Belongs to the peptidase A1 family.</text>
</comment>
<dbReference type="SUPFAM" id="SSF50630">
    <property type="entry name" value="Acid proteases"/>
    <property type="match status" value="1"/>
</dbReference>
<reference evidence="8 9" key="1">
    <citation type="journal article" date="2021" name="Comput. Struct. Biotechnol. J.">
        <title>De novo genome assembly of the potent medicinal plant Rehmannia glutinosa using nanopore technology.</title>
        <authorList>
            <person name="Ma L."/>
            <person name="Dong C."/>
            <person name="Song C."/>
            <person name="Wang X."/>
            <person name="Zheng X."/>
            <person name="Niu Y."/>
            <person name="Chen S."/>
            <person name="Feng W."/>
        </authorList>
    </citation>
    <scope>NUCLEOTIDE SEQUENCE [LARGE SCALE GENOMIC DNA]</scope>
    <source>
        <strain evidence="8">DH-2019</strain>
    </source>
</reference>
<dbReference type="InterPro" id="IPR032799">
    <property type="entry name" value="TAXi_C"/>
</dbReference>
<dbReference type="Pfam" id="PF14543">
    <property type="entry name" value="TAXi_N"/>
    <property type="match status" value="2"/>
</dbReference>
<keyword evidence="4 6" id="KW-0378">Hydrolase</keyword>
<keyword evidence="3 6" id="KW-0064">Aspartyl protease</keyword>
<dbReference type="InterPro" id="IPR001969">
    <property type="entry name" value="Aspartic_peptidase_AS"/>
</dbReference>
<accession>A0ABR0WT97</accession>
<dbReference type="InterPro" id="IPR051708">
    <property type="entry name" value="Plant_Aspart_Prot_A1"/>
</dbReference>
<dbReference type="PRINTS" id="PR00792">
    <property type="entry name" value="PEPSIN"/>
</dbReference>
<dbReference type="PROSITE" id="PS51767">
    <property type="entry name" value="PEPTIDASE_A1"/>
    <property type="match status" value="1"/>
</dbReference>
<evidence type="ECO:0000313" key="8">
    <source>
        <dbReference type="EMBL" id="KAK6149577.1"/>
    </source>
</evidence>
<dbReference type="InterPro" id="IPR033121">
    <property type="entry name" value="PEPTIDASE_A1"/>
</dbReference>
<keyword evidence="5" id="KW-0325">Glycoprotein</keyword>
<dbReference type="InterPro" id="IPR034161">
    <property type="entry name" value="Pepsin-like_plant"/>
</dbReference>
<sequence length="509" mass="56216">MVTCRRQIGFFLIIAVFIIINSAKLLEGHGGIKFELTHRRNGATQLERLRQLLHSDTIRLRGISEKVSQKQGNVNTNIRRQIQEKNTYFPDCTNSTRLKKDYNVSAELLMRSAADYGIGQYFVRFRIGSPAQKLMLIADTGSDLTWMNCRYRCRGASCRRNSRKRRIFRADHSSSFRAVPCSSSTCKIDLANLFSLARCASPMDPCAYDYSKPAFLLVKPLQLLPTSYIAVMTVIAKYSDGSAALGVFGNETVTFSLTNGRKTRLHHVLVGCSESSRGRSFQVADGVMGLGYSNYSFAVKAANKFGGKFSYCLVDHLSPKNISSYLIFGSHKEVNISFNRMKYTELILGVINPFYAVNIKGISIGGSMLDIPAETWNLSGVGGVIVDSGSSLTGLTQPAYQPVMAALRLSLVNFKNLNLDIGPVEYCFNSTGFSESLVQRLVFHFSDGARFEPPVKSYVIDAAPGVKCLGFVPAAWPGASVIGNIMQQNYFWEFDLANGRLGFATSSCI</sequence>
<name>A0ABR0WT97_REHGL</name>
<dbReference type="InterPro" id="IPR032861">
    <property type="entry name" value="TAXi_N"/>
</dbReference>
<keyword evidence="9" id="KW-1185">Reference proteome</keyword>
<dbReference type="PROSITE" id="PS00141">
    <property type="entry name" value="ASP_PROTEASE"/>
    <property type="match status" value="1"/>
</dbReference>
<comment type="caution">
    <text evidence="8">The sequence shown here is derived from an EMBL/GenBank/DDBJ whole genome shotgun (WGS) entry which is preliminary data.</text>
</comment>
<gene>
    <name evidence="8" type="ORF">DH2020_017102</name>
</gene>
<keyword evidence="2 6" id="KW-0645">Protease</keyword>
<proteinExistence type="inferred from homology"/>
<dbReference type="Pfam" id="PF14541">
    <property type="entry name" value="TAXi_C"/>
    <property type="match status" value="1"/>
</dbReference>
<protein>
    <recommendedName>
        <fullName evidence="7">Peptidase A1 domain-containing protein</fullName>
    </recommendedName>
</protein>